<evidence type="ECO:0000313" key="1">
    <source>
        <dbReference type="EMBL" id="GFJ81170.1"/>
    </source>
</evidence>
<protein>
    <submittedName>
        <fullName evidence="1">Uncharacterized protein</fullName>
    </submittedName>
</protein>
<gene>
    <name evidence="1" type="ORF">Phou_053500</name>
</gene>
<organism evidence="1 2">
    <name type="scientific">Phytohabitans houttuyneae</name>
    <dbReference type="NCBI Taxonomy" id="1076126"/>
    <lineage>
        <taxon>Bacteria</taxon>
        <taxon>Bacillati</taxon>
        <taxon>Actinomycetota</taxon>
        <taxon>Actinomycetes</taxon>
        <taxon>Micromonosporales</taxon>
        <taxon>Micromonosporaceae</taxon>
    </lineage>
</organism>
<reference evidence="1 2" key="1">
    <citation type="submission" date="2020-03" db="EMBL/GenBank/DDBJ databases">
        <title>Whole genome shotgun sequence of Phytohabitans houttuyneae NBRC 108639.</title>
        <authorList>
            <person name="Komaki H."/>
            <person name="Tamura T."/>
        </authorList>
    </citation>
    <scope>NUCLEOTIDE SEQUENCE [LARGE SCALE GENOMIC DNA]</scope>
    <source>
        <strain evidence="1 2">NBRC 108639</strain>
    </source>
</reference>
<accession>A0A6V8KCJ7</accession>
<proteinExistence type="predicted"/>
<evidence type="ECO:0000313" key="2">
    <source>
        <dbReference type="Proteomes" id="UP000482800"/>
    </source>
</evidence>
<comment type="caution">
    <text evidence="1">The sequence shown here is derived from an EMBL/GenBank/DDBJ whole genome shotgun (WGS) entry which is preliminary data.</text>
</comment>
<dbReference type="Proteomes" id="UP000482800">
    <property type="component" value="Unassembled WGS sequence"/>
</dbReference>
<keyword evidence="2" id="KW-1185">Reference proteome</keyword>
<sequence>MLQPKVFHEFQPIGGVLATPLFNACAGWLAPTATAPTAAAVTVAIISAARAQRARATFVDLTWSSVSMGVPAATGELFTFT</sequence>
<dbReference type="AlphaFoldDB" id="A0A6V8KCJ7"/>
<reference evidence="1 2" key="2">
    <citation type="submission" date="2020-03" db="EMBL/GenBank/DDBJ databases">
        <authorList>
            <person name="Ichikawa N."/>
            <person name="Kimura A."/>
            <person name="Kitahashi Y."/>
            <person name="Uohara A."/>
        </authorList>
    </citation>
    <scope>NUCLEOTIDE SEQUENCE [LARGE SCALE GENOMIC DNA]</scope>
    <source>
        <strain evidence="1 2">NBRC 108639</strain>
    </source>
</reference>
<name>A0A6V8KCJ7_9ACTN</name>
<dbReference type="EMBL" id="BLPF01000002">
    <property type="protein sequence ID" value="GFJ81170.1"/>
    <property type="molecule type" value="Genomic_DNA"/>
</dbReference>